<dbReference type="PANTHER" id="PTHR43794">
    <property type="entry name" value="AMINOHYDROLASE SSNA-RELATED"/>
    <property type="match status" value="1"/>
</dbReference>
<gene>
    <name evidence="2" type="ORF">SCAL_000564</name>
</gene>
<dbReference type="SUPFAM" id="SSF51338">
    <property type="entry name" value="Composite domain of metallo-dependent hydrolases"/>
    <property type="match status" value="1"/>
</dbReference>
<reference evidence="2" key="1">
    <citation type="submission" date="2016-05" db="EMBL/GenBank/DDBJ databases">
        <title>Microbial consortia oxidize butane by reversing methanogenesis.</title>
        <authorList>
            <person name="Laso-Perez R."/>
            <person name="Richter M."/>
            <person name="Wegener G."/>
            <person name="Musat F."/>
        </authorList>
    </citation>
    <scope>NUCLEOTIDE SEQUENCE [LARGE SCALE GENOMIC DNA]</scope>
    <source>
        <strain evidence="2">BOX2</strain>
    </source>
</reference>
<accession>A0A1F2PA23</accession>
<dbReference type="Gene3D" id="2.30.40.10">
    <property type="entry name" value="Urease, subunit C, domain 1"/>
    <property type="match status" value="1"/>
</dbReference>
<dbReference type="Proteomes" id="UP000186940">
    <property type="component" value="Unassembled WGS sequence"/>
</dbReference>
<proteinExistence type="predicted"/>
<dbReference type="Gene3D" id="3.20.20.140">
    <property type="entry name" value="Metal-dependent hydrolases"/>
    <property type="match status" value="2"/>
</dbReference>
<protein>
    <submittedName>
        <fullName evidence="2">Nucleoside deaminase</fullName>
    </submittedName>
</protein>
<dbReference type="InterPro" id="IPR050287">
    <property type="entry name" value="MTA/SAH_deaminase"/>
</dbReference>
<evidence type="ECO:0000313" key="2">
    <source>
        <dbReference type="EMBL" id="OFV67924.1"/>
    </source>
</evidence>
<dbReference type="AlphaFoldDB" id="A0A1F2PA23"/>
<evidence type="ECO:0000313" key="3">
    <source>
        <dbReference type="Proteomes" id="UP000186940"/>
    </source>
</evidence>
<name>A0A1F2PA23_9EURY</name>
<comment type="caution">
    <text evidence="2">The sequence shown here is derived from an EMBL/GenBank/DDBJ whole genome shotgun (WGS) entry which is preliminary data.</text>
</comment>
<keyword evidence="3" id="KW-1185">Reference proteome</keyword>
<dbReference type="EMBL" id="LYOS01000002">
    <property type="protein sequence ID" value="OFV67924.1"/>
    <property type="molecule type" value="Genomic_DNA"/>
</dbReference>
<dbReference type="Pfam" id="PF01979">
    <property type="entry name" value="Amidohydro_1"/>
    <property type="match status" value="1"/>
</dbReference>
<dbReference type="GO" id="GO:0016810">
    <property type="term" value="F:hydrolase activity, acting on carbon-nitrogen (but not peptide) bonds"/>
    <property type="evidence" value="ECO:0007669"/>
    <property type="project" value="InterPro"/>
</dbReference>
<dbReference type="InterPro" id="IPR032466">
    <property type="entry name" value="Metal_Hydrolase"/>
</dbReference>
<dbReference type="InterPro" id="IPR006680">
    <property type="entry name" value="Amidohydro-rel"/>
</dbReference>
<dbReference type="STRING" id="1838285.SCAL_000564"/>
<dbReference type="InterPro" id="IPR011059">
    <property type="entry name" value="Metal-dep_hydrolase_composite"/>
</dbReference>
<dbReference type="PANTHER" id="PTHR43794:SF5">
    <property type="entry name" value="CHLOROHYDROLASE FAMILY PROTEIN"/>
    <property type="match status" value="1"/>
</dbReference>
<dbReference type="SUPFAM" id="SSF51556">
    <property type="entry name" value="Metallo-dependent hydrolases"/>
    <property type="match status" value="1"/>
</dbReference>
<evidence type="ECO:0000259" key="1">
    <source>
        <dbReference type="Pfam" id="PF01979"/>
    </source>
</evidence>
<organism evidence="2 3">
    <name type="scientific">Candidatus Syntropharchaeum caldarium</name>
    <dbReference type="NCBI Taxonomy" id="1838285"/>
    <lineage>
        <taxon>Archaea</taxon>
        <taxon>Methanobacteriati</taxon>
        <taxon>Methanobacteriota</taxon>
        <taxon>Stenosarchaea group</taxon>
        <taxon>Methanomicrobia</taxon>
        <taxon>Methanosarcinales</taxon>
        <taxon>ANME-2 cluster</taxon>
        <taxon>Candidatus Syntropharchaeum</taxon>
    </lineage>
</organism>
<sequence length="356" mass="38291">MWSMNELILSGTVIYGEKLEPRKNSYIVIEGAAIKEIGEGEVDSVAAGIISPGFVNAHTHIGDSCVKDLPYLPLDDLVKPPQGIKHKILAEIDEKTLIASMRASILQMIGCGTVLFADFREGGASGAKALRDALSGLDIGCKLFGRDEIVPEVMDGVGISGASDMSFEVALEFRNVARSLNLPFAIHAGERDESDILPALTLCPDHLVHMVHAEKSHIKQIVAEDIPVVVCIRSNLVTGVGLPPLRSMLDAGVLIGIGTDNVMLNSPDILLEMEFLSKIYRLDDRDVLKMATINGIRILEDPTYCGIMEGGIADLVLISDESLNMRGTGEPVRGIVRRASSTDLIARVKSGLLEVS</sequence>
<dbReference type="PATRIC" id="fig|1838285.3.peg.572"/>
<feature type="domain" description="Amidohydrolase-related" evidence="1">
    <location>
        <begin position="49"/>
        <end position="319"/>
    </location>
</feature>